<protein>
    <recommendedName>
        <fullName evidence="9 10">Transcription termination factor Rho</fullName>
        <ecNumber evidence="9 10">3.6.4.-</ecNumber>
    </recommendedName>
    <alternativeName>
        <fullName evidence="9">ATP-dependent helicase Rho</fullName>
    </alternativeName>
</protein>
<dbReference type="PROSITE" id="PS51856">
    <property type="entry name" value="RHO_RNA_BD"/>
    <property type="match status" value="1"/>
</dbReference>
<dbReference type="InterPro" id="IPR011113">
    <property type="entry name" value="Rho_RNA-bd"/>
</dbReference>
<evidence type="ECO:0000256" key="7">
    <source>
        <dbReference type="ARBA" id="ARBA00023015"/>
    </source>
</evidence>
<organism evidence="14 15">
    <name type="scientific">Kosmotoga arenicorallina S304</name>
    <dbReference type="NCBI Taxonomy" id="1453497"/>
    <lineage>
        <taxon>Bacteria</taxon>
        <taxon>Thermotogati</taxon>
        <taxon>Thermotogota</taxon>
        <taxon>Thermotogae</taxon>
        <taxon>Kosmotogales</taxon>
        <taxon>Kosmotogaceae</taxon>
        <taxon>Kosmotoga</taxon>
    </lineage>
</organism>
<dbReference type="GO" id="GO:0003723">
    <property type="term" value="F:RNA binding"/>
    <property type="evidence" value="ECO:0007669"/>
    <property type="project" value="UniProtKB-UniRule"/>
</dbReference>
<comment type="caution">
    <text evidence="9">Lacks conserved residue(s) required for the propagation of feature annotation.</text>
</comment>
<dbReference type="Pfam" id="PF07497">
    <property type="entry name" value="Rho_RNA_bind"/>
    <property type="match status" value="1"/>
</dbReference>
<keyword evidence="1 9" id="KW-0806">Transcription termination</keyword>
<feature type="compositionally biased region" description="Polar residues" evidence="12">
    <location>
        <begin position="40"/>
        <end position="60"/>
    </location>
</feature>
<dbReference type="PANTHER" id="PTHR46425:SF1">
    <property type="entry name" value="TRANSCRIPTION TERMINATION FACTOR RHO"/>
    <property type="match status" value="1"/>
</dbReference>
<dbReference type="NCBIfam" id="TIGR00767">
    <property type="entry name" value="rho"/>
    <property type="match status" value="1"/>
</dbReference>
<evidence type="ECO:0000256" key="6">
    <source>
        <dbReference type="ARBA" id="ARBA00022884"/>
    </source>
</evidence>
<dbReference type="NCBIfam" id="NF006886">
    <property type="entry name" value="PRK09376.1"/>
    <property type="match status" value="1"/>
</dbReference>
<dbReference type="Gene3D" id="1.10.720.10">
    <property type="match status" value="1"/>
</dbReference>
<keyword evidence="6 9" id="KW-0694">RNA-binding</keyword>
<dbReference type="CDD" id="cd01128">
    <property type="entry name" value="rho_factor_C"/>
    <property type="match status" value="1"/>
</dbReference>
<evidence type="ECO:0000256" key="11">
    <source>
        <dbReference type="PROSITE-ProRule" id="PRU01203"/>
    </source>
</evidence>
<dbReference type="SUPFAM" id="SSF50249">
    <property type="entry name" value="Nucleic acid-binding proteins"/>
    <property type="match status" value="1"/>
</dbReference>
<keyword evidence="4 9" id="KW-0347">Helicase</keyword>
<dbReference type="InterPro" id="IPR000194">
    <property type="entry name" value="ATPase_F1/V1/A1_a/bsu_nucl-bd"/>
</dbReference>
<dbReference type="GO" id="GO:0008186">
    <property type="term" value="F:ATP-dependent activity, acting on RNA"/>
    <property type="evidence" value="ECO:0007669"/>
    <property type="project" value="UniProtKB-UniRule"/>
</dbReference>
<dbReference type="GO" id="GO:0006353">
    <property type="term" value="P:DNA-templated transcription termination"/>
    <property type="evidence" value="ECO:0007669"/>
    <property type="project" value="UniProtKB-UniRule"/>
</dbReference>
<evidence type="ECO:0000259" key="13">
    <source>
        <dbReference type="PROSITE" id="PS51856"/>
    </source>
</evidence>
<dbReference type="SMART" id="SM00357">
    <property type="entry name" value="CSP"/>
    <property type="match status" value="1"/>
</dbReference>
<proteinExistence type="inferred from homology"/>
<feature type="compositionally biased region" description="Basic and acidic residues" evidence="12">
    <location>
        <begin position="25"/>
        <end position="38"/>
    </location>
</feature>
<evidence type="ECO:0000256" key="8">
    <source>
        <dbReference type="ARBA" id="ARBA00023163"/>
    </source>
</evidence>
<dbReference type="Gene3D" id="3.40.50.300">
    <property type="entry name" value="P-loop containing nucleotide triphosphate hydrolases"/>
    <property type="match status" value="1"/>
</dbReference>
<feature type="binding site" evidence="9">
    <location>
        <begin position="239"/>
        <end position="244"/>
    </location>
    <ligand>
        <name>ATP</name>
        <dbReference type="ChEBI" id="CHEBI:30616"/>
    </ligand>
</feature>
<sequence length="493" mass="55813">MSPRRKKASEPAENEQATSTSEQSKVVDEKKKTEKEETSPVASQSETPPTSSQETQAETAENNKVKDTIREVEIDISQLQKMPIREIYKLARKYEIAGYTQMAKKELIFAILKAQTESYGYFFDHGILEVTENGYGFLRTLENNLLPSPNDIYVSQSQIRRFNLTTGDWVAGQIRKPKEGEKYFALLRIEAINQKPVNMASERISFQNLTPIYPNERFILETEKEIVSTRIIDLFSPVGKGQRGLIVAPPKAGKTTLLKEIANGIASNHPETVRIILLIDERPEEVTDLRRSTDAYVIAAPFDMHPEKQIRVAEMTIEMSKRMVEFGYDVVVLLDSITRLARAYNLYVPPSGKLLSGGVDPSALYKPKYFFGAARNIEEGGSLTIISTALVETGSKMDEVIFEEFKGTGNMELVLSRQLANKRIFPAINLNLSGTRKEELLLPTEILKKVWILRRMVSSLGEEEGLTTIMEKLRSTSDNEEFLDLIDMHKNRY</sequence>
<dbReference type="SUPFAM" id="SSF52540">
    <property type="entry name" value="P-loop containing nucleoside triphosphate hydrolases"/>
    <property type="match status" value="1"/>
</dbReference>
<feature type="binding site" evidence="9">
    <location>
        <position position="282"/>
    </location>
    <ligand>
        <name>ATP</name>
        <dbReference type="ChEBI" id="CHEBI:30616"/>
    </ligand>
</feature>
<dbReference type="GO" id="GO:0004386">
    <property type="term" value="F:helicase activity"/>
    <property type="evidence" value="ECO:0007669"/>
    <property type="project" value="UniProtKB-UniRule"/>
</dbReference>
<dbReference type="SMART" id="SM00382">
    <property type="entry name" value="AAA"/>
    <property type="match status" value="1"/>
</dbReference>
<keyword evidence="7 9" id="KW-0805">Transcription regulation</keyword>
<keyword evidence="8 9" id="KW-0804">Transcription</keyword>
<evidence type="ECO:0000256" key="12">
    <source>
        <dbReference type="SAM" id="MobiDB-lite"/>
    </source>
</evidence>
<dbReference type="Proteomes" id="UP000077339">
    <property type="component" value="Unassembled WGS sequence"/>
</dbReference>
<dbReference type="InterPro" id="IPR012340">
    <property type="entry name" value="NA-bd_OB-fold"/>
</dbReference>
<dbReference type="HAMAP" id="MF_01884">
    <property type="entry name" value="Rho"/>
    <property type="match status" value="1"/>
</dbReference>
<comment type="caution">
    <text evidence="14">The sequence shown here is derived from an EMBL/GenBank/DDBJ whole genome shotgun (WGS) entry which is preliminary data.</text>
</comment>
<dbReference type="EMBL" id="JFHK01000006">
    <property type="protein sequence ID" value="OAA30835.1"/>
    <property type="molecule type" value="Genomic_DNA"/>
</dbReference>
<feature type="binding site" evidence="9">
    <location>
        <begin position="251"/>
        <end position="256"/>
    </location>
    <ligand>
        <name>ATP</name>
        <dbReference type="ChEBI" id="CHEBI:30616"/>
    </ligand>
</feature>
<dbReference type="InterPro" id="IPR036269">
    <property type="entry name" value="Rho_N_sf"/>
</dbReference>
<dbReference type="Pfam" id="PF00006">
    <property type="entry name" value="ATP-synt_ab"/>
    <property type="match status" value="1"/>
</dbReference>
<comment type="similarity">
    <text evidence="9 11">Belongs to the Rho family.</text>
</comment>
<keyword evidence="3 9" id="KW-0378">Hydrolase</keyword>
<name>A0A176K178_9BACT</name>
<evidence type="ECO:0000256" key="5">
    <source>
        <dbReference type="ARBA" id="ARBA00022840"/>
    </source>
</evidence>
<dbReference type="AlphaFoldDB" id="A0A176K178"/>
<keyword evidence="5 9" id="KW-0067">ATP-binding</keyword>
<evidence type="ECO:0000256" key="3">
    <source>
        <dbReference type="ARBA" id="ARBA00022801"/>
    </source>
</evidence>
<dbReference type="SUPFAM" id="SSF68912">
    <property type="entry name" value="Rho N-terminal domain-like"/>
    <property type="match status" value="1"/>
</dbReference>
<evidence type="ECO:0000256" key="1">
    <source>
        <dbReference type="ARBA" id="ARBA00022472"/>
    </source>
</evidence>
<evidence type="ECO:0000313" key="15">
    <source>
        <dbReference type="Proteomes" id="UP000077339"/>
    </source>
</evidence>
<evidence type="ECO:0000256" key="9">
    <source>
        <dbReference type="HAMAP-Rule" id="MF_01884"/>
    </source>
</evidence>
<feature type="region of interest" description="Disordered" evidence="12">
    <location>
        <begin position="1"/>
        <end position="66"/>
    </location>
</feature>
<dbReference type="CDD" id="cd04459">
    <property type="entry name" value="Rho_CSD"/>
    <property type="match status" value="1"/>
</dbReference>
<dbReference type="InterPro" id="IPR027417">
    <property type="entry name" value="P-loop_NTPase"/>
</dbReference>
<comment type="function">
    <text evidence="9">Facilitates transcription termination by a mechanism that involves Rho binding to the nascent RNA, activation of Rho's RNA-dependent ATPase activity, and release of the mRNA from the DNA template.</text>
</comment>
<evidence type="ECO:0000256" key="4">
    <source>
        <dbReference type="ARBA" id="ARBA00022806"/>
    </source>
</evidence>
<dbReference type="GO" id="GO:0005524">
    <property type="term" value="F:ATP binding"/>
    <property type="evidence" value="ECO:0007669"/>
    <property type="project" value="UniProtKB-UniRule"/>
</dbReference>
<comment type="subunit">
    <text evidence="9">Homohexamer. The homohexamer assembles into an open ring structure.</text>
</comment>
<feature type="compositionally biased region" description="Polar residues" evidence="12">
    <location>
        <begin position="15"/>
        <end position="24"/>
    </location>
</feature>
<dbReference type="InterPro" id="IPR003593">
    <property type="entry name" value="AAA+_ATPase"/>
</dbReference>
<keyword evidence="15" id="KW-1185">Reference proteome</keyword>
<dbReference type="Pfam" id="PF07498">
    <property type="entry name" value="Rho_N"/>
    <property type="match status" value="1"/>
</dbReference>
<dbReference type="InterPro" id="IPR041703">
    <property type="entry name" value="Rho_factor_ATP-bd"/>
</dbReference>
<evidence type="ECO:0000313" key="14">
    <source>
        <dbReference type="EMBL" id="OAA30835.1"/>
    </source>
</evidence>
<dbReference type="InterPro" id="IPR004665">
    <property type="entry name" value="Term_rho"/>
</dbReference>
<dbReference type="STRING" id="1453497.AT15_09125"/>
<gene>
    <name evidence="9" type="primary">rho</name>
    <name evidence="14" type="ORF">AT15_09125</name>
</gene>
<dbReference type="SMART" id="SM00959">
    <property type="entry name" value="Rho_N"/>
    <property type="match status" value="1"/>
</dbReference>
<accession>A0A176K178</accession>
<dbReference type="PANTHER" id="PTHR46425">
    <property type="entry name" value="TRANSCRIPTION TERMINATION FACTOR RHO"/>
    <property type="match status" value="1"/>
</dbReference>
<dbReference type="InterPro" id="IPR011129">
    <property type="entry name" value="CSD"/>
</dbReference>
<keyword evidence="2 9" id="KW-0547">Nucleotide-binding</keyword>
<reference evidence="14 15" key="1">
    <citation type="submission" date="2014-02" db="EMBL/GenBank/DDBJ databases">
        <title>Kosmotoga genome sequencing.</title>
        <authorList>
            <person name="Pollo S.M."/>
            <person name="Charchuk R."/>
            <person name="Nesbo C.L."/>
        </authorList>
    </citation>
    <scope>NUCLEOTIDE SEQUENCE [LARGE SCALE GENOMIC DNA]</scope>
    <source>
        <strain evidence="14 15">S304</strain>
    </source>
</reference>
<evidence type="ECO:0000256" key="2">
    <source>
        <dbReference type="ARBA" id="ARBA00022741"/>
    </source>
</evidence>
<evidence type="ECO:0000256" key="10">
    <source>
        <dbReference type="NCBIfam" id="TIGR00767"/>
    </source>
</evidence>
<dbReference type="InterPro" id="IPR011112">
    <property type="entry name" value="Rho-like_N"/>
</dbReference>
<dbReference type="PATRIC" id="fig|1453497.3.peg.1810"/>
<dbReference type="GO" id="GO:0016787">
    <property type="term" value="F:hydrolase activity"/>
    <property type="evidence" value="ECO:0007669"/>
    <property type="project" value="UniProtKB-KW"/>
</dbReference>
<dbReference type="EC" id="3.6.4.-" evidence="9 10"/>
<feature type="domain" description="Rho RNA-BD" evidence="13">
    <location>
        <begin position="121"/>
        <end position="196"/>
    </location>
</feature>
<dbReference type="Gene3D" id="2.40.50.140">
    <property type="entry name" value="Nucleic acid-binding proteins"/>
    <property type="match status" value="1"/>
</dbReference>